<dbReference type="PROSITE" id="PS51747">
    <property type="entry name" value="CYT_DCMP_DEAMINASES_2"/>
    <property type="match status" value="1"/>
</dbReference>
<feature type="active site" description="Proton donor" evidence="8">
    <location>
        <position position="69"/>
    </location>
</feature>
<accession>A0ABS8CB01</accession>
<organism evidence="10 11">
    <name type="scientific">Mesopusillimonas faecipullorum</name>
    <dbReference type="NCBI Taxonomy" id="2755040"/>
    <lineage>
        <taxon>Bacteria</taxon>
        <taxon>Pseudomonadati</taxon>
        <taxon>Pseudomonadota</taxon>
        <taxon>Betaproteobacteria</taxon>
        <taxon>Burkholderiales</taxon>
        <taxon>Alcaligenaceae</taxon>
        <taxon>Mesopusillimonas</taxon>
    </lineage>
</organism>
<dbReference type="Pfam" id="PF00383">
    <property type="entry name" value="dCMP_cyt_deam_1"/>
    <property type="match status" value="1"/>
</dbReference>
<dbReference type="NCBIfam" id="NF008113">
    <property type="entry name" value="PRK10860.1"/>
    <property type="match status" value="1"/>
</dbReference>
<evidence type="ECO:0000256" key="1">
    <source>
        <dbReference type="ARBA" id="ARBA00010669"/>
    </source>
</evidence>
<keyword evidence="6 8" id="KW-0862">Zinc</keyword>
<dbReference type="PANTHER" id="PTHR11079">
    <property type="entry name" value="CYTOSINE DEAMINASE FAMILY MEMBER"/>
    <property type="match status" value="1"/>
</dbReference>
<dbReference type="CDD" id="cd01285">
    <property type="entry name" value="nucleoside_deaminase"/>
    <property type="match status" value="1"/>
</dbReference>
<dbReference type="GO" id="GO:0052717">
    <property type="term" value="F:tRNA-specific adenosine-34 deaminase activity"/>
    <property type="evidence" value="ECO:0007669"/>
    <property type="project" value="UniProtKB-EC"/>
</dbReference>
<dbReference type="Gene3D" id="3.40.140.10">
    <property type="entry name" value="Cytidine Deaminase, domain 2"/>
    <property type="match status" value="1"/>
</dbReference>
<evidence type="ECO:0000256" key="2">
    <source>
        <dbReference type="ARBA" id="ARBA00011738"/>
    </source>
</evidence>
<comment type="catalytic activity">
    <reaction evidence="7 8">
        <text>adenosine(34) in tRNA + H2O + H(+) = inosine(34) in tRNA + NH4(+)</text>
        <dbReference type="Rhea" id="RHEA:43168"/>
        <dbReference type="Rhea" id="RHEA-COMP:10373"/>
        <dbReference type="Rhea" id="RHEA-COMP:10374"/>
        <dbReference type="ChEBI" id="CHEBI:15377"/>
        <dbReference type="ChEBI" id="CHEBI:15378"/>
        <dbReference type="ChEBI" id="CHEBI:28938"/>
        <dbReference type="ChEBI" id="CHEBI:74411"/>
        <dbReference type="ChEBI" id="CHEBI:82852"/>
        <dbReference type="EC" id="3.5.4.33"/>
    </reaction>
</comment>
<protein>
    <recommendedName>
        <fullName evidence="8">tRNA-specific adenosine deaminase</fullName>
        <ecNumber evidence="8">3.5.4.33</ecNumber>
    </recommendedName>
</protein>
<evidence type="ECO:0000256" key="5">
    <source>
        <dbReference type="ARBA" id="ARBA00022801"/>
    </source>
</evidence>
<gene>
    <name evidence="8 10" type="primary">tadA</name>
    <name evidence="10" type="ORF">H0484_05435</name>
</gene>
<comment type="function">
    <text evidence="8">Catalyzes the deamination of adenosine to inosine at the wobble position 34 of tRNA(Arg2).</text>
</comment>
<comment type="cofactor">
    <cofactor evidence="8">
        <name>Zn(2+)</name>
        <dbReference type="ChEBI" id="CHEBI:29105"/>
    </cofactor>
    <text evidence="8">Binds 1 zinc ion per subunit.</text>
</comment>
<dbReference type="InterPro" id="IPR028883">
    <property type="entry name" value="tRNA_aden_deaminase"/>
</dbReference>
<name>A0ABS8CB01_9BURK</name>
<dbReference type="InterPro" id="IPR016193">
    <property type="entry name" value="Cytidine_deaminase-like"/>
</dbReference>
<feature type="domain" description="CMP/dCMP-type deaminase" evidence="9">
    <location>
        <begin position="15"/>
        <end position="143"/>
    </location>
</feature>
<keyword evidence="4 8" id="KW-0479">Metal-binding</keyword>
<dbReference type="Proteomes" id="UP000776983">
    <property type="component" value="Unassembled WGS sequence"/>
</dbReference>
<dbReference type="InterPro" id="IPR016192">
    <property type="entry name" value="APOBEC/CMP_deaminase_Zn-bd"/>
</dbReference>
<keyword evidence="5 8" id="KW-0378">Hydrolase</keyword>
<evidence type="ECO:0000256" key="8">
    <source>
        <dbReference type="HAMAP-Rule" id="MF_00972"/>
    </source>
</evidence>
<feature type="binding site" evidence="8">
    <location>
        <position position="67"/>
    </location>
    <ligand>
        <name>Zn(2+)</name>
        <dbReference type="ChEBI" id="CHEBI:29105"/>
        <note>catalytic</note>
    </ligand>
</feature>
<dbReference type="EMBL" id="JACDXW010000002">
    <property type="protein sequence ID" value="MCB5363198.1"/>
    <property type="molecule type" value="Genomic_DNA"/>
</dbReference>
<keyword evidence="3 8" id="KW-0819">tRNA processing</keyword>
<dbReference type="SUPFAM" id="SSF53927">
    <property type="entry name" value="Cytidine deaminase-like"/>
    <property type="match status" value="1"/>
</dbReference>
<comment type="similarity">
    <text evidence="1">Belongs to the cytidine and deoxycytidylate deaminase family. ADAT2 subfamily.</text>
</comment>
<evidence type="ECO:0000256" key="7">
    <source>
        <dbReference type="ARBA" id="ARBA00048045"/>
    </source>
</evidence>
<proteinExistence type="inferred from homology"/>
<sequence length="188" mass="20582">MLEPGQILPEAETGMRDESGMWQALLQAERARELDEVPVGAVVVDAQGLILGVGYNRTITDHDPTAHAEVVAVREAARRVGNYRLPGATLYVTLEPCTMCVGAILHARLARIVYGAADPKTGACDSVLHIPAYENLNHQTCVTGGVLAEVCSERLRLFFRQRREQAREAALRRRACVSIEPQEPPADK</sequence>
<dbReference type="HAMAP" id="MF_00972">
    <property type="entry name" value="tRNA_aden_deaminase"/>
    <property type="match status" value="1"/>
</dbReference>
<feature type="binding site" evidence="8">
    <location>
        <position position="97"/>
    </location>
    <ligand>
        <name>Zn(2+)</name>
        <dbReference type="ChEBI" id="CHEBI:29105"/>
        <note>catalytic</note>
    </ligand>
</feature>
<evidence type="ECO:0000259" key="9">
    <source>
        <dbReference type="PROSITE" id="PS51747"/>
    </source>
</evidence>
<evidence type="ECO:0000313" key="10">
    <source>
        <dbReference type="EMBL" id="MCB5363198.1"/>
    </source>
</evidence>
<dbReference type="InterPro" id="IPR002125">
    <property type="entry name" value="CMP_dCMP_dom"/>
</dbReference>
<feature type="binding site" evidence="8">
    <location>
        <position position="100"/>
    </location>
    <ligand>
        <name>Zn(2+)</name>
        <dbReference type="ChEBI" id="CHEBI:29105"/>
        <note>catalytic</note>
    </ligand>
</feature>
<dbReference type="PROSITE" id="PS00903">
    <property type="entry name" value="CYT_DCMP_DEAMINASES_1"/>
    <property type="match status" value="1"/>
</dbReference>
<reference evidence="10 11" key="1">
    <citation type="submission" date="2020-07" db="EMBL/GenBank/DDBJ databases">
        <title>Pusillimonas sp. nov., isolated from poultry manure in Taiwan.</title>
        <authorList>
            <person name="Lin S.-Y."/>
            <person name="Tang Y.-S."/>
            <person name="Young C.-C."/>
        </authorList>
    </citation>
    <scope>NUCLEOTIDE SEQUENCE [LARGE SCALE GENOMIC DNA]</scope>
    <source>
        <strain evidence="10 11">CC-YST705</strain>
    </source>
</reference>
<evidence type="ECO:0000256" key="3">
    <source>
        <dbReference type="ARBA" id="ARBA00022694"/>
    </source>
</evidence>
<dbReference type="EC" id="3.5.4.33" evidence="8"/>
<evidence type="ECO:0000313" key="11">
    <source>
        <dbReference type="Proteomes" id="UP000776983"/>
    </source>
</evidence>
<evidence type="ECO:0000256" key="6">
    <source>
        <dbReference type="ARBA" id="ARBA00022833"/>
    </source>
</evidence>
<comment type="caution">
    <text evidence="10">The sequence shown here is derived from an EMBL/GenBank/DDBJ whole genome shotgun (WGS) entry which is preliminary data.</text>
</comment>
<evidence type="ECO:0000256" key="4">
    <source>
        <dbReference type="ARBA" id="ARBA00022723"/>
    </source>
</evidence>
<comment type="subunit">
    <text evidence="2 8">Homodimer.</text>
</comment>
<keyword evidence="11" id="KW-1185">Reference proteome</keyword>
<dbReference type="PANTHER" id="PTHR11079:SF202">
    <property type="entry name" value="TRNA-SPECIFIC ADENOSINE DEAMINASE"/>
    <property type="match status" value="1"/>
</dbReference>